<evidence type="ECO:0000313" key="7">
    <source>
        <dbReference type="EMBL" id="MFD2185552.1"/>
    </source>
</evidence>
<comment type="subcellular location">
    <subcellularLocation>
        <location evidence="1">Cell membrane</location>
        <topology evidence="1">Multi-pass membrane protein</topology>
    </subcellularLocation>
</comment>
<reference evidence="8" key="1">
    <citation type="journal article" date="2019" name="Int. J. Syst. Evol. Microbiol.">
        <title>The Global Catalogue of Microorganisms (GCM) 10K type strain sequencing project: providing services to taxonomists for standard genome sequencing and annotation.</title>
        <authorList>
            <consortium name="The Broad Institute Genomics Platform"/>
            <consortium name="The Broad Institute Genome Sequencing Center for Infectious Disease"/>
            <person name="Wu L."/>
            <person name="Ma J."/>
        </authorList>
    </citation>
    <scope>NUCLEOTIDE SEQUENCE [LARGE SCALE GENOMIC DNA]</scope>
    <source>
        <strain evidence="8">DT92</strain>
    </source>
</reference>
<evidence type="ECO:0000256" key="3">
    <source>
        <dbReference type="ARBA" id="ARBA00022692"/>
    </source>
</evidence>
<accession>A0ABW5AUE1</accession>
<evidence type="ECO:0000256" key="6">
    <source>
        <dbReference type="SAM" id="Phobius"/>
    </source>
</evidence>
<feature type="transmembrane region" description="Helical" evidence="6">
    <location>
        <begin position="239"/>
        <end position="258"/>
    </location>
</feature>
<evidence type="ECO:0000256" key="4">
    <source>
        <dbReference type="ARBA" id="ARBA00022989"/>
    </source>
</evidence>
<keyword evidence="3 6" id="KW-0812">Transmembrane</keyword>
<keyword evidence="8" id="KW-1185">Reference proteome</keyword>
<name>A0ABW5AUE1_9FLAO</name>
<keyword evidence="5 6" id="KW-0472">Membrane</keyword>
<proteinExistence type="predicted"/>
<dbReference type="Proteomes" id="UP001597344">
    <property type="component" value="Unassembled WGS sequence"/>
</dbReference>
<dbReference type="EMBL" id="JBHUHY010000002">
    <property type="protein sequence ID" value="MFD2185552.1"/>
    <property type="molecule type" value="Genomic_DNA"/>
</dbReference>
<dbReference type="PIRSF" id="PIRSF035875">
    <property type="entry name" value="RNase_BN"/>
    <property type="match status" value="1"/>
</dbReference>
<feature type="transmembrane region" description="Helical" evidence="6">
    <location>
        <begin position="270"/>
        <end position="292"/>
    </location>
</feature>
<keyword evidence="2" id="KW-1003">Cell membrane</keyword>
<evidence type="ECO:0000313" key="8">
    <source>
        <dbReference type="Proteomes" id="UP001597344"/>
    </source>
</evidence>
<gene>
    <name evidence="7" type="ORF">ACFSJT_02005</name>
</gene>
<feature type="transmembrane region" description="Helical" evidence="6">
    <location>
        <begin position="57"/>
        <end position="80"/>
    </location>
</feature>
<evidence type="ECO:0000256" key="1">
    <source>
        <dbReference type="ARBA" id="ARBA00004651"/>
    </source>
</evidence>
<dbReference type="Pfam" id="PF03631">
    <property type="entry name" value="Virul_fac_BrkB"/>
    <property type="match status" value="1"/>
</dbReference>
<evidence type="ECO:0000256" key="5">
    <source>
        <dbReference type="ARBA" id="ARBA00023136"/>
    </source>
</evidence>
<organism evidence="7 8">
    <name type="scientific">Aquimarina celericrescens</name>
    <dbReference type="NCBI Taxonomy" id="1964542"/>
    <lineage>
        <taxon>Bacteria</taxon>
        <taxon>Pseudomonadati</taxon>
        <taxon>Bacteroidota</taxon>
        <taxon>Flavobacteriia</taxon>
        <taxon>Flavobacteriales</taxon>
        <taxon>Flavobacteriaceae</taxon>
        <taxon>Aquimarina</taxon>
    </lineage>
</organism>
<feature type="transmembrane region" description="Helical" evidence="6">
    <location>
        <begin position="124"/>
        <end position="147"/>
    </location>
</feature>
<feature type="transmembrane region" description="Helical" evidence="6">
    <location>
        <begin position="159"/>
        <end position="185"/>
    </location>
</feature>
<evidence type="ECO:0000256" key="2">
    <source>
        <dbReference type="ARBA" id="ARBA00022475"/>
    </source>
</evidence>
<dbReference type="RefSeq" id="WP_378318528.1">
    <property type="nucleotide sequence ID" value="NZ_JBHUHY010000002.1"/>
</dbReference>
<feature type="transmembrane region" description="Helical" evidence="6">
    <location>
        <begin position="205"/>
        <end position="227"/>
    </location>
</feature>
<comment type="caution">
    <text evidence="7">The sequence shown here is derived from an EMBL/GenBank/DDBJ whole genome shotgun (WGS) entry which is preliminary data.</text>
</comment>
<sequence length="307" mass="34545">MTKPIEDKLAKIPVINILVKLGKKAILPGLEGLSLYDLVEIYVIGIIKGTFSARASAISWSFFLSIFPFLLFLLNLIPYVPIDDFEKNFFEFINEALPKQTSVFFSGIFEDIASNPRGGLLSTVFVLSILFMTNGINAVFSGFGYSYHISLNRNFVRQYVVALGVSLIVASLLLITVIGTLYFTYLVNNLNEMGMVDDTVFWLTIGRYSLFVFMIFVIIATLFYFGTSEGKQNKFFSPGALMTTLLIIVTTYLFGIYIDNFSNYNKLYGSIGAVLILMLYIWLNANLLLLGFELNASLNQLRKNFDT</sequence>
<dbReference type="PANTHER" id="PTHR30213:SF0">
    <property type="entry name" value="UPF0761 MEMBRANE PROTEIN YIHY"/>
    <property type="match status" value="1"/>
</dbReference>
<dbReference type="PANTHER" id="PTHR30213">
    <property type="entry name" value="INNER MEMBRANE PROTEIN YHJD"/>
    <property type="match status" value="1"/>
</dbReference>
<dbReference type="InterPro" id="IPR017039">
    <property type="entry name" value="Virul_fac_BrkB"/>
</dbReference>
<protein>
    <submittedName>
        <fullName evidence="7">YihY/virulence factor BrkB family protein</fullName>
    </submittedName>
</protein>
<keyword evidence="4 6" id="KW-1133">Transmembrane helix</keyword>